<feature type="compositionally biased region" description="Basic residues" evidence="11">
    <location>
        <begin position="182"/>
        <end position="192"/>
    </location>
</feature>
<dbReference type="GO" id="GO:0030956">
    <property type="term" value="C:glutamyl-tRNA(Gln) amidotransferase complex"/>
    <property type="evidence" value="ECO:0007669"/>
    <property type="project" value="UniProtKB-UniRule"/>
</dbReference>
<evidence type="ECO:0000256" key="8">
    <source>
        <dbReference type="ARBA" id="ARBA00047380"/>
    </source>
</evidence>
<evidence type="ECO:0000256" key="3">
    <source>
        <dbReference type="ARBA" id="ARBA00022598"/>
    </source>
</evidence>
<dbReference type="HAMAP" id="MF_00121">
    <property type="entry name" value="GatB"/>
    <property type="match status" value="1"/>
</dbReference>
<evidence type="ECO:0000256" key="1">
    <source>
        <dbReference type="ARBA" id="ARBA00005306"/>
    </source>
</evidence>
<dbReference type="SMART" id="SM00845">
    <property type="entry name" value="GatB_Yqey"/>
    <property type="match status" value="1"/>
</dbReference>
<keyword evidence="6 10" id="KW-0648">Protein biosynthesis</keyword>
<comment type="catalytic activity">
    <reaction evidence="9 10">
        <text>L-glutamyl-tRNA(Gln) + L-glutamine + ATP + H2O = L-glutaminyl-tRNA(Gln) + L-glutamate + ADP + phosphate + H(+)</text>
        <dbReference type="Rhea" id="RHEA:17521"/>
        <dbReference type="Rhea" id="RHEA-COMP:9681"/>
        <dbReference type="Rhea" id="RHEA-COMP:9684"/>
        <dbReference type="ChEBI" id="CHEBI:15377"/>
        <dbReference type="ChEBI" id="CHEBI:15378"/>
        <dbReference type="ChEBI" id="CHEBI:29985"/>
        <dbReference type="ChEBI" id="CHEBI:30616"/>
        <dbReference type="ChEBI" id="CHEBI:43474"/>
        <dbReference type="ChEBI" id="CHEBI:58359"/>
        <dbReference type="ChEBI" id="CHEBI:78520"/>
        <dbReference type="ChEBI" id="CHEBI:78521"/>
        <dbReference type="ChEBI" id="CHEBI:456216"/>
    </reaction>
</comment>
<evidence type="ECO:0000256" key="11">
    <source>
        <dbReference type="SAM" id="MobiDB-lite"/>
    </source>
</evidence>
<dbReference type="Pfam" id="PF02637">
    <property type="entry name" value="GatB_Yqey"/>
    <property type="match status" value="1"/>
</dbReference>
<dbReference type="Proteomes" id="UP001054902">
    <property type="component" value="Unassembled WGS sequence"/>
</dbReference>
<name>A0AAD3D7L2_9STRA</name>
<keyword evidence="4 10" id="KW-0547">Nucleotide-binding</keyword>
<proteinExistence type="inferred from homology"/>
<evidence type="ECO:0000256" key="5">
    <source>
        <dbReference type="ARBA" id="ARBA00022840"/>
    </source>
</evidence>
<evidence type="ECO:0000256" key="6">
    <source>
        <dbReference type="ARBA" id="ARBA00022917"/>
    </source>
</evidence>
<dbReference type="InterPro" id="IPR042114">
    <property type="entry name" value="GatB_C_1"/>
</dbReference>
<dbReference type="EC" id="6.3.5.-" evidence="10"/>
<evidence type="ECO:0000313" key="14">
    <source>
        <dbReference type="Proteomes" id="UP001054902"/>
    </source>
</evidence>
<dbReference type="InterPro" id="IPR014746">
    <property type="entry name" value="Gln_synth/guanido_kin_cat_dom"/>
</dbReference>
<feature type="region of interest" description="Disordered" evidence="11">
    <location>
        <begin position="176"/>
        <end position="204"/>
    </location>
</feature>
<dbReference type="InterPro" id="IPR017959">
    <property type="entry name" value="Asn/Gln-tRNA_amidoTrfase_suB/E"/>
</dbReference>
<reference evidence="13 14" key="1">
    <citation type="journal article" date="2021" name="Sci. Rep.">
        <title>The genome of the diatom Chaetoceros tenuissimus carries an ancient integrated fragment of an extant virus.</title>
        <authorList>
            <person name="Hongo Y."/>
            <person name="Kimura K."/>
            <person name="Takaki Y."/>
            <person name="Yoshida Y."/>
            <person name="Baba S."/>
            <person name="Kobayashi G."/>
            <person name="Nagasaki K."/>
            <person name="Hano T."/>
            <person name="Tomaru Y."/>
        </authorList>
    </citation>
    <scope>NUCLEOTIDE SEQUENCE [LARGE SCALE GENOMIC DNA]</scope>
    <source>
        <strain evidence="13 14">NIES-3715</strain>
    </source>
</reference>
<dbReference type="GO" id="GO:0005524">
    <property type="term" value="F:ATP binding"/>
    <property type="evidence" value="ECO:0007669"/>
    <property type="project" value="UniProtKB-KW"/>
</dbReference>
<evidence type="ECO:0000256" key="9">
    <source>
        <dbReference type="ARBA" id="ARBA00047913"/>
    </source>
</evidence>
<dbReference type="Gene3D" id="1.10.150.380">
    <property type="entry name" value="GatB domain, N-terminal subdomain"/>
    <property type="match status" value="1"/>
</dbReference>
<comment type="function">
    <text evidence="7">Allows the formation of correctly charged Asn-tRNA(Asn) or Gln-tRNA(Gln) through the transamidation of misacylated Asp-tRNA(Asn) or Glu-tRNA(Gln) in organisms which lack either or both of asparaginyl-tRNA or glutaminyl-tRNA synthetases. The reaction takes place in the presence of glutamine and ATP through an activated phospho-Asp-tRNA(Asn) or phospho-Glu-tRNA(Gln).</text>
</comment>
<dbReference type="PANTHER" id="PTHR11659">
    <property type="entry name" value="GLUTAMYL-TRNA GLN AMIDOTRANSFERASE SUBUNIT B MITOCHONDRIAL AND PROKARYOTIC PET112-RELATED"/>
    <property type="match status" value="1"/>
</dbReference>
<comment type="subunit">
    <text evidence="2">Heterotrimer of A, B and C subunits.</text>
</comment>
<dbReference type="SUPFAM" id="SSF55931">
    <property type="entry name" value="Glutamine synthetase/guanido kinase"/>
    <property type="match status" value="1"/>
</dbReference>
<dbReference type="InterPro" id="IPR018027">
    <property type="entry name" value="Asn/Gln_amidotransferase"/>
</dbReference>
<comment type="function">
    <text evidence="10">Allows the formation of correctly charged Gln-tRNA(Gln) through the transamidation of misacylated Glu-tRNA(Gln) in the mitochondria. The reaction takes place in the presence of glutamine and ATP through an activated gamma-phospho-Glu-tRNA(Gln).</text>
</comment>
<evidence type="ECO:0000256" key="4">
    <source>
        <dbReference type="ARBA" id="ARBA00022741"/>
    </source>
</evidence>
<dbReference type="InterPro" id="IPR003789">
    <property type="entry name" value="Asn/Gln_tRNA_amidoTrase-B-like"/>
</dbReference>
<dbReference type="SUPFAM" id="SSF89095">
    <property type="entry name" value="GatB/YqeY motif"/>
    <property type="match status" value="2"/>
</dbReference>
<dbReference type="InterPro" id="IPR023168">
    <property type="entry name" value="GatB_Yqey_C_2"/>
</dbReference>
<dbReference type="Gene3D" id="1.10.10.410">
    <property type="match status" value="1"/>
</dbReference>
<dbReference type="InterPro" id="IPR006075">
    <property type="entry name" value="Asn/Gln-tRNA_Trfase_suB/E_cat"/>
</dbReference>
<dbReference type="InterPro" id="IPR004413">
    <property type="entry name" value="GatB"/>
</dbReference>
<comment type="subcellular location">
    <subcellularLocation>
        <location evidence="10">Mitochondrion</location>
    </subcellularLocation>
</comment>
<comment type="caution">
    <text evidence="13">The sequence shown here is derived from an EMBL/GenBank/DDBJ whole genome shotgun (WGS) entry which is preliminary data.</text>
</comment>
<evidence type="ECO:0000256" key="10">
    <source>
        <dbReference type="HAMAP-Rule" id="MF_03147"/>
    </source>
</evidence>
<keyword evidence="5 10" id="KW-0067">ATP-binding</keyword>
<dbReference type="AlphaFoldDB" id="A0AAD3D7L2"/>
<dbReference type="GO" id="GO:0032543">
    <property type="term" value="P:mitochondrial translation"/>
    <property type="evidence" value="ECO:0007669"/>
    <property type="project" value="UniProtKB-UniRule"/>
</dbReference>
<dbReference type="GO" id="GO:0070681">
    <property type="term" value="P:glutaminyl-tRNAGln biosynthesis via transamidation"/>
    <property type="evidence" value="ECO:0007669"/>
    <property type="project" value="UniProtKB-UniRule"/>
</dbReference>
<dbReference type="EMBL" id="BLLK01000062">
    <property type="protein sequence ID" value="GFH59321.1"/>
    <property type="molecule type" value="Genomic_DNA"/>
</dbReference>
<evidence type="ECO:0000259" key="12">
    <source>
        <dbReference type="SMART" id="SM00845"/>
    </source>
</evidence>
<dbReference type="PANTHER" id="PTHR11659:SF0">
    <property type="entry name" value="GLUTAMYL-TRNA(GLN) AMIDOTRANSFERASE SUBUNIT B, MITOCHONDRIAL"/>
    <property type="match status" value="1"/>
</dbReference>
<evidence type="ECO:0000256" key="7">
    <source>
        <dbReference type="ARBA" id="ARBA00024799"/>
    </source>
</evidence>
<keyword evidence="3 10" id="KW-0436">Ligase</keyword>
<dbReference type="NCBIfam" id="NF004012">
    <property type="entry name" value="PRK05477.1-2"/>
    <property type="match status" value="1"/>
</dbReference>
<comment type="similarity">
    <text evidence="1 10">Belongs to the GatB/GatE family. GatB subfamily.</text>
</comment>
<keyword evidence="14" id="KW-1185">Reference proteome</keyword>
<dbReference type="GO" id="GO:0050567">
    <property type="term" value="F:glutaminyl-tRNA synthase (glutamine-hydrolyzing) activity"/>
    <property type="evidence" value="ECO:0007669"/>
    <property type="project" value="UniProtKB-UniRule"/>
</dbReference>
<accession>A0AAD3D7L2</accession>
<dbReference type="Pfam" id="PF02934">
    <property type="entry name" value="GatB_N"/>
    <property type="match status" value="1"/>
</dbReference>
<protein>
    <recommendedName>
        <fullName evidence="10">Glutamyl-tRNA(Gln) amidotransferase subunit B, mitochondrial</fullName>
        <shortName evidence="10">Glu-AdT subunit B</shortName>
        <ecNumber evidence="10">6.3.5.-</ecNumber>
    </recommendedName>
</protein>
<evidence type="ECO:0000313" key="13">
    <source>
        <dbReference type="EMBL" id="GFH59321.1"/>
    </source>
</evidence>
<comment type="catalytic activity">
    <reaction evidence="8">
        <text>L-aspartyl-tRNA(Asn) + L-glutamine + ATP + H2O = L-asparaginyl-tRNA(Asn) + L-glutamate + ADP + phosphate + 2 H(+)</text>
        <dbReference type="Rhea" id="RHEA:14513"/>
        <dbReference type="Rhea" id="RHEA-COMP:9674"/>
        <dbReference type="Rhea" id="RHEA-COMP:9677"/>
        <dbReference type="ChEBI" id="CHEBI:15377"/>
        <dbReference type="ChEBI" id="CHEBI:15378"/>
        <dbReference type="ChEBI" id="CHEBI:29985"/>
        <dbReference type="ChEBI" id="CHEBI:30616"/>
        <dbReference type="ChEBI" id="CHEBI:43474"/>
        <dbReference type="ChEBI" id="CHEBI:58359"/>
        <dbReference type="ChEBI" id="CHEBI:78515"/>
        <dbReference type="ChEBI" id="CHEBI:78516"/>
        <dbReference type="ChEBI" id="CHEBI:456216"/>
    </reaction>
</comment>
<evidence type="ECO:0000256" key="2">
    <source>
        <dbReference type="ARBA" id="ARBA00011123"/>
    </source>
</evidence>
<dbReference type="GO" id="GO:0005739">
    <property type="term" value="C:mitochondrion"/>
    <property type="evidence" value="ECO:0007669"/>
    <property type="project" value="UniProtKB-SubCell"/>
</dbReference>
<sequence>MALPLTPRALQSFRHVSTKKHNILRCFLTHQHQLFSTTVSKRSTNLQYDRDNGIVSLIEDGKCTPIYKSVIGIEIHAQLAVPTKLFSSGPTKFHPHYSPTSNTSTSSHDISYPGTLPMLSKSSVQKAVISAAALKCDIQEVSRFERKHYTYADLPFGYQVTQQRWPLAKDGVLNCRRYSPPKPKKKKKKKRGSIVNSDGNKSDESSLSKFFTVGIDRIQMEQDTGKTTSSSIDDSKTRYLINFNRAGSTLIEIVFKPQINAAHEAASVVSTLQSLLKFLDTCDGKMEEGSLRCDLNVSIYPLSDKGKDFSNIKDEEEHNPFQQYLPEGVGNRVEVKNLNSIKQIIQSAEYEAIRQTQQILDGAPTGRETRTFDPKSGHTIKIRDKGGAVDYRFLPEPDLPPLHLDKDVLDHDSLGEFLKVNLPELPEDALGRLISQYGISEASAIIITNDRPAIAFFEETIQFCINDLENSEGVDKSKIATMVANWLCNDLFALIKESATRDLQGEDLHHPISVEYSNVDSTRLAKLMTLIVQETVSTTQAKKLLQVMFSDDLESLPGDIAEKNGWKLITNMDDLKQLCRDVILCEKNSKQFDQYKQGGKNVRKMSKFFKGNIMKESKGNAHPELLGKALDSVLHELAPDVEE</sequence>
<organism evidence="13 14">
    <name type="scientific">Chaetoceros tenuissimus</name>
    <dbReference type="NCBI Taxonomy" id="426638"/>
    <lineage>
        <taxon>Eukaryota</taxon>
        <taxon>Sar</taxon>
        <taxon>Stramenopiles</taxon>
        <taxon>Ochrophyta</taxon>
        <taxon>Bacillariophyta</taxon>
        <taxon>Coscinodiscophyceae</taxon>
        <taxon>Chaetocerotophycidae</taxon>
        <taxon>Chaetocerotales</taxon>
        <taxon>Chaetocerotaceae</taxon>
        <taxon>Chaetoceros</taxon>
    </lineage>
</organism>
<comment type="subunit">
    <text evidence="10">Subunit of the heterotrimeric GatCAB amidotransferase (AdT) complex, composed of A, B and C subunits.</text>
</comment>
<gene>
    <name evidence="13" type="ORF">CTEN210_15797</name>
</gene>
<feature type="domain" description="Asn/Gln amidotransferase" evidence="12">
    <location>
        <begin position="455"/>
        <end position="634"/>
    </location>
</feature>
<keyword evidence="10" id="KW-0496">Mitochondrion</keyword>